<reference evidence="2 3" key="1">
    <citation type="journal article" date="2013" name="PLoS Genet.">
        <title>Comparative genome structure, secondary metabolite, and effector coding capacity across Cochliobolus pathogens.</title>
        <authorList>
            <person name="Condon B.J."/>
            <person name="Leng Y."/>
            <person name="Wu D."/>
            <person name="Bushley K.E."/>
            <person name="Ohm R.A."/>
            <person name="Otillar R."/>
            <person name="Martin J."/>
            <person name="Schackwitz W."/>
            <person name="Grimwood J."/>
            <person name="MohdZainudin N."/>
            <person name="Xue C."/>
            <person name="Wang R."/>
            <person name="Manning V.A."/>
            <person name="Dhillon B."/>
            <person name="Tu Z.J."/>
            <person name="Steffenson B.J."/>
            <person name="Salamov A."/>
            <person name="Sun H."/>
            <person name="Lowry S."/>
            <person name="LaButti K."/>
            <person name="Han J."/>
            <person name="Copeland A."/>
            <person name="Lindquist E."/>
            <person name="Barry K."/>
            <person name="Schmutz J."/>
            <person name="Baker S.E."/>
            <person name="Ciuffetti L.M."/>
            <person name="Grigoriev I.V."/>
            <person name="Zhong S."/>
            <person name="Turgeon B.G."/>
        </authorList>
    </citation>
    <scope>NUCLEOTIDE SEQUENCE [LARGE SCALE GENOMIC DNA]</scope>
    <source>
        <strain evidence="2 3">26-R-13</strain>
    </source>
</reference>
<protein>
    <submittedName>
        <fullName evidence="2">Uncharacterized protein</fullName>
    </submittedName>
</protein>
<dbReference type="Proteomes" id="UP000053841">
    <property type="component" value="Unassembled WGS sequence"/>
</dbReference>
<organism evidence="2 3">
    <name type="scientific">Cochliobolus carbonum (strain 26-R-13)</name>
    <name type="common">Maize leaf spot fungus</name>
    <name type="synonym">Bipolaris zeicola</name>
    <dbReference type="NCBI Taxonomy" id="930089"/>
    <lineage>
        <taxon>Eukaryota</taxon>
        <taxon>Fungi</taxon>
        <taxon>Dikarya</taxon>
        <taxon>Ascomycota</taxon>
        <taxon>Pezizomycotina</taxon>
        <taxon>Dothideomycetes</taxon>
        <taxon>Pleosporomycetidae</taxon>
        <taxon>Pleosporales</taxon>
        <taxon>Pleosporineae</taxon>
        <taxon>Pleosporaceae</taxon>
        <taxon>Bipolaris</taxon>
    </lineage>
</organism>
<keyword evidence="3" id="KW-1185">Reference proteome</keyword>
<name>W6XRG8_COCC2</name>
<evidence type="ECO:0000256" key="1">
    <source>
        <dbReference type="SAM" id="MobiDB-lite"/>
    </source>
</evidence>
<gene>
    <name evidence="2" type="ORF">COCCADRAFT_109813</name>
</gene>
<feature type="compositionally biased region" description="Polar residues" evidence="1">
    <location>
        <begin position="67"/>
        <end position="76"/>
    </location>
</feature>
<dbReference type="HOGENOM" id="CLU_947200_0_0_1"/>
<dbReference type="eggNOG" id="ENOG502SKAA">
    <property type="taxonomic scope" value="Eukaryota"/>
</dbReference>
<feature type="region of interest" description="Disordered" evidence="1">
    <location>
        <begin position="58"/>
        <end position="79"/>
    </location>
</feature>
<accession>W6XRG8</accession>
<evidence type="ECO:0000313" key="2">
    <source>
        <dbReference type="EMBL" id="EUC28183.1"/>
    </source>
</evidence>
<dbReference type="KEGG" id="bze:COCCADRAFT_109813"/>
<dbReference type="GeneID" id="19143974"/>
<proteinExistence type="predicted"/>
<dbReference type="AlphaFoldDB" id="W6XRG8"/>
<sequence>MDGIACIQHIVHDLKVDRDTWQAVACRYKAAFEAQTAHLRELQDVCFATQAELENERAHQHRGHAASTLTDISPSRPSDGVESPFGTAMIYSLHGVRAECSQPVAEGCVNPLFNRVHECAHQRNYGTALSEVEQLLRGTLSPKARAEGLLLKSNILRASGPDDMFDALAVCSEAIDLCSRLAELESFLPKIQRQQNLLRHDLRALHPASDTLSTTSSHDDLLLHQVSAVRKSYDDELDMLCCAKRRSGFDENRTMEGLLVQLEEKATDNKRRRTSARLRLRAAAKARRMPVPYRWVRARSEGYHRVS</sequence>
<dbReference type="RefSeq" id="XP_007717505.1">
    <property type="nucleotide sequence ID" value="XM_007719315.1"/>
</dbReference>
<evidence type="ECO:0000313" key="3">
    <source>
        <dbReference type="Proteomes" id="UP000053841"/>
    </source>
</evidence>
<dbReference type="OrthoDB" id="3791184at2759"/>
<dbReference type="EMBL" id="KI964835">
    <property type="protein sequence ID" value="EUC28183.1"/>
    <property type="molecule type" value="Genomic_DNA"/>
</dbReference>